<evidence type="ECO:0000313" key="1">
    <source>
        <dbReference type="Proteomes" id="UP000887540"/>
    </source>
</evidence>
<reference evidence="2" key="1">
    <citation type="submission" date="2022-11" db="UniProtKB">
        <authorList>
            <consortium name="WormBaseParasite"/>
        </authorList>
    </citation>
    <scope>IDENTIFICATION</scope>
</reference>
<sequence>MEPPETNDCIIDEDELELEFKKLLDEPPISIFFSSMFLICNNHDKHVVLSTYYGYLKEFVEILKNCREVEFNLCL</sequence>
<keyword evidence="1" id="KW-1185">Reference proteome</keyword>
<protein>
    <submittedName>
        <fullName evidence="2">Uncharacterized protein</fullName>
    </submittedName>
</protein>
<accession>A0A914CA89</accession>
<proteinExistence type="predicted"/>
<name>A0A914CA89_9BILA</name>
<organism evidence="1 2">
    <name type="scientific">Acrobeloides nanus</name>
    <dbReference type="NCBI Taxonomy" id="290746"/>
    <lineage>
        <taxon>Eukaryota</taxon>
        <taxon>Metazoa</taxon>
        <taxon>Ecdysozoa</taxon>
        <taxon>Nematoda</taxon>
        <taxon>Chromadorea</taxon>
        <taxon>Rhabditida</taxon>
        <taxon>Tylenchina</taxon>
        <taxon>Cephalobomorpha</taxon>
        <taxon>Cephaloboidea</taxon>
        <taxon>Cephalobidae</taxon>
        <taxon>Acrobeloides</taxon>
    </lineage>
</organism>
<dbReference type="AlphaFoldDB" id="A0A914CA89"/>
<evidence type="ECO:0000313" key="2">
    <source>
        <dbReference type="WBParaSite" id="ACRNAN_Path_696.g2608.t1"/>
    </source>
</evidence>
<dbReference type="Proteomes" id="UP000887540">
    <property type="component" value="Unplaced"/>
</dbReference>
<dbReference type="WBParaSite" id="ACRNAN_Path_696.g2608.t1">
    <property type="protein sequence ID" value="ACRNAN_Path_696.g2608.t1"/>
    <property type="gene ID" value="ACRNAN_Path_696.g2608"/>
</dbReference>